<name>A0A7S4CR58_9EUGL</name>
<reference evidence="2" key="1">
    <citation type="submission" date="2021-01" db="EMBL/GenBank/DDBJ databases">
        <authorList>
            <person name="Corre E."/>
            <person name="Pelletier E."/>
            <person name="Niang G."/>
            <person name="Scheremetjew M."/>
            <person name="Finn R."/>
            <person name="Kale V."/>
            <person name="Holt S."/>
            <person name="Cochrane G."/>
            <person name="Meng A."/>
            <person name="Brown T."/>
            <person name="Cohen L."/>
        </authorList>
    </citation>
    <scope>NUCLEOTIDE SEQUENCE</scope>
    <source>
        <strain evidence="2">CCMP1594</strain>
    </source>
</reference>
<accession>A0A7S4CR58</accession>
<organism evidence="2">
    <name type="scientific">Eutreptiella gymnastica</name>
    <dbReference type="NCBI Taxonomy" id="73025"/>
    <lineage>
        <taxon>Eukaryota</taxon>
        <taxon>Discoba</taxon>
        <taxon>Euglenozoa</taxon>
        <taxon>Euglenida</taxon>
        <taxon>Spirocuta</taxon>
        <taxon>Euglenophyceae</taxon>
        <taxon>Eutreptiales</taxon>
        <taxon>Eutreptiaceae</taxon>
        <taxon>Eutreptiella</taxon>
    </lineage>
</organism>
<evidence type="ECO:0000259" key="1">
    <source>
        <dbReference type="Pfam" id="PF02492"/>
    </source>
</evidence>
<dbReference type="AlphaFoldDB" id="A0A7S4CR58"/>
<dbReference type="InterPro" id="IPR027417">
    <property type="entry name" value="P-loop_NTPase"/>
</dbReference>
<dbReference type="PANTHER" id="PTHR13748">
    <property type="entry name" value="COBW-RELATED"/>
    <property type="match status" value="1"/>
</dbReference>
<gene>
    <name evidence="2" type="ORF">EGYM00163_LOCUS15208</name>
</gene>
<evidence type="ECO:0000313" key="2">
    <source>
        <dbReference type="EMBL" id="CAE0804084.1"/>
    </source>
</evidence>
<dbReference type="InterPro" id="IPR003495">
    <property type="entry name" value="CobW/HypB/UreG_nucleotide-bd"/>
</dbReference>
<dbReference type="PANTHER" id="PTHR13748:SF62">
    <property type="entry name" value="COBW DOMAIN-CONTAINING PROTEIN"/>
    <property type="match status" value="1"/>
</dbReference>
<feature type="domain" description="CobW/HypB/UreG nucleotide-binding" evidence="1">
    <location>
        <begin position="43"/>
        <end position="151"/>
    </location>
</feature>
<dbReference type="Gene3D" id="3.40.50.300">
    <property type="entry name" value="P-loop containing nucleotide triphosphate hydrolases"/>
    <property type="match status" value="1"/>
</dbReference>
<sequence>MRLGRSAWRTRCWNGRKRNLQSWPCSRMYASAAPSAKTSRDTKIAAGHHLDGVAIELTGVADPAPVVQTSNMNKEVHQTFCVDTVAALVDAEHAIERPDESTGSPEDKDTACAQIASATTVLLKKIDLADAARLSDVESRTWQLNSMAEVIRCHNAAVPVHKLFNVGTFDDVSKVLQEAAPFLDFKASEEDFGSRWMAPKMDRLVYKRWHLLSRWCDPSRRHVDGEKALDPNPSDQGAAVRCGEQPQICVSKHPHFEEPGIHSALAER</sequence>
<proteinExistence type="predicted"/>
<dbReference type="GO" id="GO:0005737">
    <property type="term" value="C:cytoplasm"/>
    <property type="evidence" value="ECO:0007669"/>
    <property type="project" value="TreeGrafter"/>
</dbReference>
<dbReference type="Pfam" id="PF02492">
    <property type="entry name" value="cobW"/>
    <property type="match status" value="1"/>
</dbReference>
<dbReference type="InterPro" id="IPR051316">
    <property type="entry name" value="Zinc-reg_GTPase_activator"/>
</dbReference>
<protein>
    <recommendedName>
        <fullName evidence="1">CobW/HypB/UreG nucleotide-binding domain-containing protein</fullName>
    </recommendedName>
</protein>
<dbReference type="EMBL" id="HBJA01044054">
    <property type="protein sequence ID" value="CAE0804084.1"/>
    <property type="molecule type" value="Transcribed_RNA"/>
</dbReference>